<dbReference type="InterPro" id="IPR050397">
    <property type="entry name" value="Env_Response_Regulators"/>
</dbReference>
<feature type="domain" description="Cyclic nucleotide-binding" evidence="4">
    <location>
        <begin position="29"/>
        <end position="129"/>
    </location>
</feature>
<dbReference type="RefSeq" id="WP_273596777.1">
    <property type="nucleotide sequence ID" value="NZ_JAQQXS010000008.1"/>
</dbReference>
<keyword evidence="3" id="KW-0804">Transcription</keyword>
<dbReference type="Gene3D" id="1.10.10.10">
    <property type="entry name" value="Winged helix-like DNA-binding domain superfamily/Winged helix DNA-binding domain"/>
    <property type="match status" value="1"/>
</dbReference>
<dbReference type="SMART" id="SM00419">
    <property type="entry name" value="HTH_CRP"/>
    <property type="match status" value="1"/>
</dbReference>
<keyword evidence="6" id="KW-1185">Reference proteome</keyword>
<keyword evidence="2" id="KW-0238">DNA-binding</keyword>
<dbReference type="PROSITE" id="PS50042">
    <property type="entry name" value="CNMP_BINDING_3"/>
    <property type="match status" value="1"/>
</dbReference>
<dbReference type="InterPro" id="IPR036388">
    <property type="entry name" value="WH-like_DNA-bd_sf"/>
</dbReference>
<organism evidence="5 6">
    <name type="scientific">Roseateles koreensis</name>
    <dbReference type="NCBI Taxonomy" id="2987526"/>
    <lineage>
        <taxon>Bacteria</taxon>
        <taxon>Pseudomonadati</taxon>
        <taxon>Pseudomonadota</taxon>
        <taxon>Betaproteobacteria</taxon>
        <taxon>Burkholderiales</taxon>
        <taxon>Sphaerotilaceae</taxon>
        <taxon>Roseateles</taxon>
    </lineage>
</organism>
<dbReference type="Proteomes" id="UP001219862">
    <property type="component" value="Unassembled WGS sequence"/>
</dbReference>
<dbReference type="SMART" id="SM00100">
    <property type="entry name" value="cNMP"/>
    <property type="match status" value="1"/>
</dbReference>
<evidence type="ECO:0000256" key="2">
    <source>
        <dbReference type="ARBA" id="ARBA00023125"/>
    </source>
</evidence>
<keyword evidence="1" id="KW-0805">Transcription regulation</keyword>
<protein>
    <submittedName>
        <fullName evidence="5">Crp/Fnr family transcriptional regulator</fullName>
    </submittedName>
</protein>
<dbReference type="EMBL" id="JAQQXS010000008">
    <property type="protein sequence ID" value="MDC8785666.1"/>
    <property type="molecule type" value="Genomic_DNA"/>
</dbReference>
<dbReference type="Pfam" id="PF13545">
    <property type="entry name" value="HTH_Crp_2"/>
    <property type="match status" value="1"/>
</dbReference>
<evidence type="ECO:0000313" key="6">
    <source>
        <dbReference type="Proteomes" id="UP001219862"/>
    </source>
</evidence>
<dbReference type="PANTHER" id="PTHR24567:SF74">
    <property type="entry name" value="HTH-TYPE TRANSCRIPTIONAL REGULATOR ARCR"/>
    <property type="match status" value="1"/>
</dbReference>
<evidence type="ECO:0000259" key="4">
    <source>
        <dbReference type="PROSITE" id="PS50042"/>
    </source>
</evidence>
<dbReference type="InterPro" id="IPR018490">
    <property type="entry name" value="cNMP-bd_dom_sf"/>
</dbReference>
<evidence type="ECO:0000313" key="5">
    <source>
        <dbReference type="EMBL" id="MDC8785666.1"/>
    </source>
</evidence>
<dbReference type="InterPro" id="IPR036390">
    <property type="entry name" value="WH_DNA-bd_sf"/>
</dbReference>
<dbReference type="InterPro" id="IPR012318">
    <property type="entry name" value="HTH_CRP"/>
</dbReference>
<dbReference type="PRINTS" id="PR00103">
    <property type="entry name" value="CAMPKINASE"/>
</dbReference>
<gene>
    <name evidence="5" type="ORF">PRZ01_10725</name>
</gene>
<dbReference type="Pfam" id="PF00027">
    <property type="entry name" value="cNMP_binding"/>
    <property type="match status" value="1"/>
</dbReference>
<dbReference type="Gene3D" id="2.60.120.10">
    <property type="entry name" value="Jelly Rolls"/>
    <property type="match status" value="1"/>
</dbReference>
<dbReference type="SUPFAM" id="SSF51206">
    <property type="entry name" value="cAMP-binding domain-like"/>
    <property type="match status" value="1"/>
</dbReference>
<evidence type="ECO:0000256" key="1">
    <source>
        <dbReference type="ARBA" id="ARBA00023015"/>
    </source>
</evidence>
<dbReference type="InterPro" id="IPR014710">
    <property type="entry name" value="RmlC-like_jellyroll"/>
</dbReference>
<dbReference type="PANTHER" id="PTHR24567">
    <property type="entry name" value="CRP FAMILY TRANSCRIPTIONAL REGULATORY PROTEIN"/>
    <property type="match status" value="1"/>
</dbReference>
<sequence length="212" mass="23253">MDTQSLALSSEYADLPGNLRSLALRGVARNYRRGTVLIEEGSQGDAIYLVLSGSLRVYGCDARGREVTYGIYGVGEYVGEMSLDGGPRSASVITEQASRCVMLTRASLLEHITAHPEFAFELLTKVIRRARAATLSTKQLALNDVYGRLKALLDSATLTGDEVQLTHQAMAQRLGCSREMVSKLVKDLELGGYLTRVANGRYRKLKPLPARW</sequence>
<reference evidence="5 6" key="1">
    <citation type="submission" date="2022-10" db="EMBL/GenBank/DDBJ databases">
        <title>paucibacter sp. hw8 Genome sequencing.</title>
        <authorList>
            <person name="Park S."/>
        </authorList>
    </citation>
    <scope>NUCLEOTIDE SEQUENCE [LARGE SCALE GENOMIC DNA]</scope>
    <source>
        <strain evidence="6">hw8</strain>
    </source>
</reference>
<dbReference type="CDD" id="cd00038">
    <property type="entry name" value="CAP_ED"/>
    <property type="match status" value="1"/>
</dbReference>
<evidence type="ECO:0000256" key="3">
    <source>
        <dbReference type="ARBA" id="ARBA00023163"/>
    </source>
</evidence>
<accession>A0ABT5KRX5</accession>
<proteinExistence type="predicted"/>
<dbReference type="InterPro" id="IPR000595">
    <property type="entry name" value="cNMP-bd_dom"/>
</dbReference>
<comment type="caution">
    <text evidence="5">The sequence shown here is derived from an EMBL/GenBank/DDBJ whole genome shotgun (WGS) entry which is preliminary data.</text>
</comment>
<name>A0ABT5KRX5_9BURK</name>
<dbReference type="SUPFAM" id="SSF46785">
    <property type="entry name" value="Winged helix' DNA-binding domain"/>
    <property type="match status" value="1"/>
</dbReference>